<evidence type="ECO:0000256" key="3">
    <source>
        <dbReference type="ARBA" id="ARBA00011750"/>
    </source>
</evidence>
<reference evidence="16 17" key="1">
    <citation type="submission" date="2014-10" db="EMBL/GenBank/DDBJ databases">
        <title>Complete genome sequence of Parvimonas micra KCOM 1535 (= ChDC B708).</title>
        <authorList>
            <person name="Kook J.-K."/>
            <person name="Park S.-N."/>
            <person name="Lim Y.K."/>
            <person name="Roh H."/>
        </authorList>
    </citation>
    <scope>NUCLEOTIDE SEQUENCE [LARGE SCALE GENOMIC DNA]</scope>
    <source>
        <strain evidence="17">KCOM 1535 / ChDC B708</strain>
    </source>
</reference>
<keyword evidence="7 12" id="KW-0547">Nucleotide-binding</keyword>
<keyword evidence="9" id="KW-0460">Magnesium</keyword>
<accession>A0A0B4S2M2</accession>
<dbReference type="PROSITE" id="PS50979">
    <property type="entry name" value="BC"/>
    <property type="match status" value="1"/>
</dbReference>
<protein>
    <recommendedName>
        <fullName evidence="4 13">Biotin carboxylase</fullName>
        <ecNumber evidence="4 13">6.3.4.14</ecNumber>
    </recommendedName>
    <alternativeName>
        <fullName evidence="13">Acetyl-coenzyme A carboxylase biotin carboxylase subunit A</fullName>
    </alternativeName>
</protein>
<keyword evidence="17" id="KW-1185">Reference proteome</keyword>
<evidence type="ECO:0000256" key="6">
    <source>
        <dbReference type="ARBA" id="ARBA00022723"/>
    </source>
</evidence>
<feature type="domain" description="ATP-grasp" evidence="14">
    <location>
        <begin position="120"/>
        <end position="317"/>
    </location>
</feature>
<dbReference type="GO" id="GO:0005524">
    <property type="term" value="F:ATP binding"/>
    <property type="evidence" value="ECO:0007669"/>
    <property type="project" value="UniProtKB-UniRule"/>
</dbReference>
<dbReference type="OrthoDB" id="9807469at2"/>
<dbReference type="UniPathway" id="UPA00655">
    <property type="reaction ID" value="UER00711"/>
</dbReference>
<dbReference type="SUPFAM" id="SSF52440">
    <property type="entry name" value="PreATP-grasp domain"/>
    <property type="match status" value="1"/>
</dbReference>
<evidence type="ECO:0000313" key="17">
    <source>
        <dbReference type="Proteomes" id="UP000031386"/>
    </source>
</evidence>
<dbReference type="FunFam" id="3.40.50.20:FF:000010">
    <property type="entry name" value="Propionyl-CoA carboxylase subunit alpha"/>
    <property type="match status" value="1"/>
</dbReference>
<organism evidence="16 17">
    <name type="scientific">Parvimonas micra</name>
    <dbReference type="NCBI Taxonomy" id="33033"/>
    <lineage>
        <taxon>Bacteria</taxon>
        <taxon>Bacillati</taxon>
        <taxon>Bacillota</taxon>
        <taxon>Tissierellia</taxon>
        <taxon>Tissierellales</taxon>
        <taxon>Peptoniphilaceae</taxon>
        <taxon>Parvimonas</taxon>
    </lineage>
</organism>
<dbReference type="RefSeq" id="WP_041954614.1">
    <property type="nucleotide sequence ID" value="NZ_CP009761.1"/>
</dbReference>
<dbReference type="AlphaFoldDB" id="A0A0B4S2M2"/>
<evidence type="ECO:0000256" key="7">
    <source>
        <dbReference type="ARBA" id="ARBA00022741"/>
    </source>
</evidence>
<dbReference type="GO" id="GO:2001295">
    <property type="term" value="P:malonyl-CoA biosynthetic process"/>
    <property type="evidence" value="ECO:0007669"/>
    <property type="project" value="UniProtKB-UniPathway"/>
</dbReference>
<evidence type="ECO:0000256" key="4">
    <source>
        <dbReference type="ARBA" id="ARBA00013263"/>
    </source>
</evidence>
<keyword evidence="13" id="KW-0275">Fatty acid biosynthesis</keyword>
<dbReference type="InterPro" id="IPR016185">
    <property type="entry name" value="PreATP-grasp_dom_sf"/>
</dbReference>
<dbReference type="PANTHER" id="PTHR48095">
    <property type="entry name" value="PYRUVATE CARBOXYLASE SUBUNIT A"/>
    <property type="match status" value="1"/>
</dbReference>
<dbReference type="FunFam" id="3.30.1490.20:FF:000018">
    <property type="entry name" value="Biotin carboxylase"/>
    <property type="match status" value="1"/>
</dbReference>
<evidence type="ECO:0000256" key="2">
    <source>
        <dbReference type="ARBA" id="ARBA00004956"/>
    </source>
</evidence>
<dbReference type="GO" id="GO:0046872">
    <property type="term" value="F:metal ion binding"/>
    <property type="evidence" value="ECO:0007669"/>
    <property type="project" value="UniProtKB-KW"/>
</dbReference>
<evidence type="ECO:0000256" key="13">
    <source>
        <dbReference type="RuleBase" id="RU365063"/>
    </source>
</evidence>
<dbReference type="GO" id="GO:0004075">
    <property type="term" value="F:biotin carboxylase activity"/>
    <property type="evidence" value="ECO:0007669"/>
    <property type="project" value="UniProtKB-EC"/>
</dbReference>
<evidence type="ECO:0000259" key="14">
    <source>
        <dbReference type="PROSITE" id="PS50975"/>
    </source>
</evidence>
<comment type="catalytic activity">
    <reaction evidence="11 13">
        <text>N(6)-biotinyl-L-lysyl-[protein] + hydrogencarbonate + ATP = N(6)-carboxybiotinyl-L-lysyl-[protein] + ADP + phosphate + H(+)</text>
        <dbReference type="Rhea" id="RHEA:13501"/>
        <dbReference type="Rhea" id="RHEA-COMP:10505"/>
        <dbReference type="Rhea" id="RHEA-COMP:10506"/>
        <dbReference type="ChEBI" id="CHEBI:15378"/>
        <dbReference type="ChEBI" id="CHEBI:17544"/>
        <dbReference type="ChEBI" id="CHEBI:30616"/>
        <dbReference type="ChEBI" id="CHEBI:43474"/>
        <dbReference type="ChEBI" id="CHEBI:83144"/>
        <dbReference type="ChEBI" id="CHEBI:83145"/>
        <dbReference type="ChEBI" id="CHEBI:456216"/>
        <dbReference type="EC" id="6.3.4.14"/>
    </reaction>
</comment>
<comment type="subunit">
    <text evidence="3 13">Acetyl-CoA carboxylase is a heterohexamer of biotin carboxyl carrier protein, biotin carboxylase and the two subunits of carboxyl transferase in a 2:2 complex.</text>
</comment>
<evidence type="ECO:0000256" key="9">
    <source>
        <dbReference type="ARBA" id="ARBA00022842"/>
    </source>
</evidence>
<dbReference type="SUPFAM" id="SSF56059">
    <property type="entry name" value="Glutathione synthetase ATP-binding domain-like"/>
    <property type="match status" value="1"/>
</dbReference>
<evidence type="ECO:0000256" key="12">
    <source>
        <dbReference type="PROSITE-ProRule" id="PRU00409"/>
    </source>
</evidence>
<evidence type="ECO:0000313" key="16">
    <source>
        <dbReference type="EMBL" id="AIZ37047.1"/>
    </source>
</evidence>
<dbReference type="PANTHER" id="PTHR48095:SF2">
    <property type="entry name" value="BIOTIN CARBOXYLASE, CHLOROPLASTIC"/>
    <property type="match status" value="1"/>
</dbReference>
<evidence type="ECO:0000256" key="8">
    <source>
        <dbReference type="ARBA" id="ARBA00022840"/>
    </source>
</evidence>
<dbReference type="InterPro" id="IPR011761">
    <property type="entry name" value="ATP-grasp"/>
</dbReference>
<dbReference type="EC" id="6.3.4.14" evidence="4 13"/>
<dbReference type="GO" id="GO:0006633">
    <property type="term" value="P:fatty acid biosynthetic process"/>
    <property type="evidence" value="ECO:0007669"/>
    <property type="project" value="UniProtKB-KW"/>
</dbReference>
<feature type="domain" description="Biotin carboxylation" evidence="15">
    <location>
        <begin position="1"/>
        <end position="446"/>
    </location>
</feature>
<comment type="function">
    <text evidence="1 13">This protein is a component of the acetyl coenzyme A carboxylase complex; first, biotin carboxylase catalyzes the carboxylation of the carrier protein and then the transcarboxylase transfers the carboxyl group to form malonyl-CoA.</text>
</comment>
<dbReference type="InterPro" id="IPR011054">
    <property type="entry name" value="Rudment_hybrid_motif"/>
</dbReference>
<dbReference type="InterPro" id="IPR004549">
    <property type="entry name" value="Acetyl_CoA_COase_biotin_COase"/>
</dbReference>
<dbReference type="Pfam" id="PF02785">
    <property type="entry name" value="Biotin_carb_C"/>
    <property type="match status" value="1"/>
</dbReference>
<dbReference type="InterPro" id="IPR011764">
    <property type="entry name" value="Biotin_carboxylation_dom"/>
</dbReference>
<dbReference type="InterPro" id="IPR005479">
    <property type="entry name" value="CPAse_ATP-bd"/>
</dbReference>
<keyword evidence="10 13" id="KW-0092">Biotin</keyword>
<evidence type="ECO:0000256" key="1">
    <source>
        <dbReference type="ARBA" id="ARBA00003761"/>
    </source>
</evidence>
<dbReference type="Pfam" id="PF02786">
    <property type="entry name" value="CPSase_L_D2"/>
    <property type="match status" value="1"/>
</dbReference>
<evidence type="ECO:0000259" key="15">
    <source>
        <dbReference type="PROSITE" id="PS50979"/>
    </source>
</evidence>
<keyword evidence="13" id="KW-0444">Lipid biosynthesis</keyword>
<dbReference type="Gene3D" id="3.30.470.20">
    <property type="entry name" value="ATP-grasp fold, B domain"/>
    <property type="match status" value="1"/>
</dbReference>
<keyword evidence="13" id="KW-0443">Lipid metabolism</keyword>
<keyword evidence="6" id="KW-0479">Metal-binding</keyword>
<dbReference type="PROSITE" id="PS00867">
    <property type="entry name" value="CPSASE_2"/>
    <property type="match status" value="1"/>
</dbReference>
<dbReference type="InterPro" id="IPR005481">
    <property type="entry name" value="BC-like_N"/>
</dbReference>
<dbReference type="NCBIfam" id="TIGR00514">
    <property type="entry name" value="accC"/>
    <property type="match status" value="1"/>
</dbReference>
<proteinExistence type="predicted"/>
<dbReference type="SUPFAM" id="SSF51246">
    <property type="entry name" value="Rudiment single hybrid motif"/>
    <property type="match status" value="1"/>
</dbReference>
<gene>
    <name evidence="16" type="ORF">NW74_06760</name>
</gene>
<keyword evidence="5 13" id="KW-0436">Ligase</keyword>
<dbReference type="InterPro" id="IPR051602">
    <property type="entry name" value="ACC_Biotin_Carboxylase"/>
</dbReference>
<dbReference type="STRING" id="33033.NW74_06760"/>
<sequence>MIRKLLVANRGEIAVRIIRTCKEMGITSVAVHSVGDKEALHVNLADEAICIGPDNPLQSYLNMNNIIQAACSSGCDAIHPGFGFLSENPKFAKLVEECGLIFVGPNHELISMLGDKNEARLQMINIGVPVIPGTKNVIENAEEGLLEAEKIGYPVIIKASSGGGGKGMRIVWDSSDFIENFNTAKSEAKVSFNDDRVYIEKYIELPKHIEVQILGDMFGNVIHLYERDCSMQRKNQKILEEAPCHVLDKKIREKLITDAVKICKHLKYYSAGTIEFLVDKSGNYYFMEMNTRIQVEHPITEMITGVDIVRQQIRVASGLKLNIKQKDIKIKGYSIECRITAEDTKNNFAPSPGKIEFLNLPCGNGVRIETAVYNGYTIPPFYDSMIMKVIAYAPTRLACIKKMRVALEELFVDGISTNIEFQYLLLHSPNFINGRYDTGYVAKYIKELSENAEYI</sequence>
<dbReference type="EMBL" id="CP009761">
    <property type="protein sequence ID" value="AIZ37047.1"/>
    <property type="molecule type" value="Genomic_DNA"/>
</dbReference>
<dbReference type="PROSITE" id="PS50975">
    <property type="entry name" value="ATP_GRASP"/>
    <property type="match status" value="1"/>
</dbReference>
<dbReference type="Proteomes" id="UP000031386">
    <property type="component" value="Chromosome"/>
</dbReference>
<keyword evidence="13" id="KW-0276">Fatty acid metabolism</keyword>
<dbReference type="InterPro" id="IPR005482">
    <property type="entry name" value="Biotin_COase_C"/>
</dbReference>
<keyword evidence="8 12" id="KW-0067">ATP-binding</keyword>
<dbReference type="NCBIfam" id="NF006367">
    <property type="entry name" value="PRK08591.1"/>
    <property type="match status" value="1"/>
</dbReference>
<dbReference type="KEGG" id="pmic:NW74_06760"/>
<dbReference type="SMART" id="SM00878">
    <property type="entry name" value="Biotin_carb_C"/>
    <property type="match status" value="1"/>
</dbReference>
<name>A0A0B4S2M2_9FIRM</name>
<comment type="pathway">
    <text evidence="2 13">Lipid metabolism; malonyl-CoA biosynthesis; malonyl-CoA from acetyl-CoA: step 1/1.</text>
</comment>
<evidence type="ECO:0000256" key="10">
    <source>
        <dbReference type="ARBA" id="ARBA00023267"/>
    </source>
</evidence>
<evidence type="ECO:0000256" key="11">
    <source>
        <dbReference type="ARBA" id="ARBA00048600"/>
    </source>
</evidence>
<dbReference type="Pfam" id="PF00289">
    <property type="entry name" value="Biotin_carb_N"/>
    <property type="match status" value="1"/>
</dbReference>
<dbReference type="PROSITE" id="PS00866">
    <property type="entry name" value="CPSASE_1"/>
    <property type="match status" value="1"/>
</dbReference>
<evidence type="ECO:0000256" key="5">
    <source>
        <dbReference type="ARBA" id="ARBA00022598"/>
    </source>
</evidence>